<dbReference type="RefSeq" id="WP_203584687.1">
    <property type="nucleotide sequence ID" value="NZ_JACOPV010000008.1"/>
</dbReference>
<reference evidence="1 2" key="1">
    <citation type="submission" date="2020-08" db="EMBL/GenBank/DDBJ databases">
        <title>Description of novel Pseudomonas species.</title>
        <authorList>
            <person name="Duman M."/>
            <person name="Mulet M."/>
            <person name="Altun S."/>
            <person name="Saticioglu I.B."/>
            <person name="Lalucat J."/>
            <person name="Garcia-Valdes E."/>
        </authorList>
    </citation>
    <scope>NUCLEOTIDE SEQUENCE [LARGE SCALE GENOMIC DNA]</scope>
    <source>
        <strain evidence="1 2">P66</strain>
    </source>
</reference>
<organism evidence="1 2">
    <name type="scientific">Pseudomonas arcuscaelestis</name>
    <dbReference type="NCBI Taxonomy" id="2710591"/>
    <lineage>
        <taxon>Bacteria</taxon>
        <taxon>Pseudomonadati</taxon>
        <taxon>Pseudomonadota</taxon>
        <taxon>Gammaproteobacteria</taxon>
        <taxon>Pseudomonadales</taxon>
        <taxon>Pseudomonadaceae</taxon>
        <taxon>Pseudomonas</taxon>
    </lineage>
</organism>
<keyword evidence="2" id="KW-1185">Reference proteome</keyword>
<dbReference type="Proteomes" id="UP000745663">
    <property type="component" value="Unassembled WGS sequence"/>
</dbReference>
<sequence length="124" mass="14405">MTDNVFTYSIFTKLNEPEIADPDHPYNQFVRNADRQTQKAAIDWCYEAGSKPDIGALLTRMSDRQLSIFKAYAAGWRVDVEFTLSFVPYELHEPVEEAIREQVAGFQVIRDLIESEHQRRLIQP</sequence>
<evidence type="ECO:0000313" key="1">
    <source>
        <dbReference type="EMBL" id="MBM5458753.1"/>
    </source>
</evidence>
<accession>A0ABS2C0A8</accession>
<proteinExistence type="predicted"/>
<dbReference type="EMBL" id="JACOPV010000008">
    <property type="protein sequence ID" value="MBM5458753.1"/>
    <property type="molecule type" value="Genomic_DNA"/>
</dbReference>
<gene>
    <name evidence="1" type="ORF">H8F21_14390</name>
</gene>
<evidence type="ECO:0000313" key="2">
    <source>
        <dbReference type="Proteomes" id="UP000745663"/>
    </source>
</evidence>
<protein>
    <submittedName>
        <fullName evidence="1">Uncharacterized protein</fullName>
    </submittedName>
</protein>
<comment type="caution">
    <text evidence="1">The sequence shown here is derived from an EMBL/GenBank/DDBJ whole genome shotgun (WGS) entry which is preliminary data.</text>
</comment>
<name>A0ABS2C0A8_9PSED</name>